<organism evidence="2 3">
    <name type="scientific">Methylobacterium radiotolerans</name>
    <dbReference type="NCBI Taxonomy" id="31998"/>
    <lineage>
        <taxon>Bacteria</taxon>
        <taxon>Pseudomonadati</taxon>
        <taxon>Pseudomonadota</taxon>
        <taxon>Alphaproteobacteria</taxon>
        <taxon>Hyphomicrobiales</taxon>
        <taxon>Methylobacteriaceae</taxon>
        <taxon>Methylobacterium</taxon>
    </lineage>
</organism>
<dbReference type="Proteomes" id="UP001549119">
    <property type="component" value="Unassembled WGS sequence"/>
</dbReference>
<dbReference type="RefSeq" id="WP_043074375.1">
    <property type="nucleotide sequence ID" value="NZ_JAZBNP010000001.1"/>
</dbReference>
<accession>A0ABV2NI58</accession>
<comment type="caution">
    <text evidence="2">The sequence shown here is derived from an EMBL/GenBank/DDBJ whole genome shotgun (WGS) entry which is preliminary data.</text>
</comment>
<feature type="domain" description="GTPase-associated system helical" evidence="1">
    <location>
        <begin position="1"/>
        <end position="160"/>
    </location>
</feature>
<evidence type="ECO:0000313" key="2">
    <source>
        <dbReference type="EMBL" id="MET3866198.1"/>
    </source>
</evidence>
<dbReference type="EMBL" id="JBEPNW010000002">
    <property type="protein sequence ID" value="MET3866198.1"/>
    <property type="molecule type" value="Genomic_DNA"/>
</dbReference>
<sequence length="341" mass="37172">MDNLPVHMRISTLTPSNEDVDARRATIGELSAAWIKVNDSGAILAKAGMVADALGGDGRPHQDLGTEVQGTLQKHASAYLYEEKPLDVGICAGMAVLSILRGTPGIHGWTTADVFSNALWAALSFQPQLAEEKREKLRREVLTEARERSQASAEKARERINVPDLGELNVTIAEGAKPTTNFKKAAAATIEALRRNAALDREEIDFLWWVQLNRSRLLNRAASAMDEPLRLVALAIEAAVHLRRLPADLHYELVLRSVDKDPELDLKDLTKIIGDDRTKLVASFDAGPAAHHPSVFPLLNALATGQTEVAGAERKRKASEWAAQALLEAGLCHMCRGLVKL</sequence>
<keyword evidence="3" id="KW-1185">Reference proteome</keyword>
<dbReference type="InterPro" id="IPR045523">
    <property type="entry name" value="GASH"/>
</dbReference>
<proteinExistence type="predicted"/>
<gene>
    <name evidence="2" type="ORF">ABIC20_003507</name>
</gene>
<feature type="domain" description="GTPase-associated system helical" evidence="1">
    <location>
        <begin position="175"/>
        <end position="331"/>
    </location>
</feature>
<evidence type="ECO:0000313" key="3">
    <source>
        <dbReference type="Proteomes" id="UP001549119"/>
    </source>
</evidence>
<name>A0ABV2NI58_9HYPH</name>
<dbReference type="Pfam" id="PF19994">
    <property type="entry name" value="GASH"/>
    <property type="match status" value="2"/>
</dbReference>
<evidence type="ECO:0000259" key="1">
    <source>
        <dbReference type="Pfam" id="PF19994"/>
    </source>
</evidence>
<reference evidence="2 3" key="1">
    <citation type="submission" date="2024-06" db="EMBL/GenBank/DDBJ databases">
        <title>Genomics of switchgrass bacterial isolates.</title>
        <authorList>
            <person name="Shade A."/>
        </authorList>
    </citation>
    <scope>NUCLEOTIDE SEQUENCE [LARGE SCALE GENOMIC DNA]</scope>
    <source>
        <strain evidence="2 3">PvP084</strain>
    </source>
</reference>
<protein>
    <recommendedName>
        <fullName evidence="1">GTPase-associated system helical domain-containing protein</fullName>
    </recommendedName>
</protein>